<evidence type="ECO:0000256" key="12">
    <source>
        <dbReference type="ARBA" id="ARBA00022842"/>
    </source>
</evidence>
<feature type="domain" description="Pyruvate phosphate dikinase AMP/ATP-binding" evidence="17">
    <location>
        <begin position="17"/>
        <end position="349"/>
    </location>
</feature>
<dbReference type="Gene3D" id="3.30.470.20">
    <property type="entry name" value="ATP-grasp fold, B domain"/>
    <property type="match status" value="1"/>
</dbReference>
<reference evidence="19 20" key="1">
    <citation type="submission" date="2015-06" db="EMBL/GenBank/DDBJ databases">
        <authorList>
            <person name="Xie B.-B."/>
            <person name="Rong J.-C."/>
            <person name="Qin Q.-L."/>
            <person name="Zhang Y.-Z."/>
        </authorList>
    </citation>
    <scope>NUCLEOTIDE SEQUENCE [LARGE SCALE GENOMIC DNA]</scope>
    <source>
        <strain evidence="19 20">JCM 20779</strain>
    </source>
</reference>
<evidence type="ECO:0000313" key="20">
    <source>
        <dbReference type="Proteomes" id="UP000016521"/>
    </source>
</evidence>
<comment type="similarity">
    <text evidence="4 15">Belongs to the PEP-utilizing enzyme family.</text>
</comment>
<keyword evidence="11 15" id="KW-0067">ATP-binding</keyword>
<accession>A0ABM6NP71</accession>
<dbReference type="SUPFAM" id="SSF56059">
    <property type="entry name" value="Glutathione synthetase ATP-binding domain-like"/>
    <property type="match status" value="1"/>
</dbReference>
<evidence type="ECO:0000256" key="11">
    <source>
        <dbReference type="ARBA" id="ARBA00022840"/>
    </source>
</evidence>
<evidence type="ECO:0000259" key="17">
    <source>
        <dbReference type="Pfam" id="PF01326"/>
    </source>
</evidence>
<evidence type="ECO:0000256" key="5">
    <source>
        <dbReference type="ARBA" id="ARBA00011996"/>
    </source>
</evidence>
<keyword evidence="9 15" id="KW-0547">Nucleotide-binding</keyword>
<dbReference type="NCBIfam" id="TIGR01418">
    <property type="entry name" value="PEP_synth"/>
    <property type="match status" value="1"/>
</dbReference>
<evidence type="ECO:0000256" key="10">
    <source>
        <dbReference type="ARBA" id="ARBA00022777"/>
    </source>
</evidence>
<keyword evidence="7 15" id="KW-0808">Transferase</keyword>
<evidence type="ECO:0000256" key="9">
    <source>
        <dbReference type="ARBA" id="ARBA00022741"/>
    </source>
</evidence>
<dbReference type="InterPro" id="IPR015813">
    <property type="entry name" value="Pyrv/PenolPyrv_kinase-like_dom"/>
</dbReference>
<comment type="function">
    <text evidence="2 15">Catalyzes the phosphorylation of pyruvate to phosphoenolpyruvate.</text>
</comment>
<dbReference type="PANTHER" id="PTHR43030">
    <property type="entry name" value="PHOSPHOENOLPYRUVATE SYNTHASE"/>
    <property type="match status" value="1"/>
</dbReference>
<dbReference type="InterPro" id="IPR023151">
    <property type="entry name" value="PEP_util_CS"/>
</dbReference>
<dbReference type="NCBIfam" id="NF005057">
    <property type="entry name" value="PRK06464.1"/>
    <property type="match status" value="1"/>
</dbReference>
<dbReference type="InterPro" id="IPR040442">
    <property type="entry name" value="Pyrv_kinase-like_dom_sf"/>
</dbReference>
<dbReference type="EC" id="2.7.9.2" evidence="5 15"/>
<dbReference type="Gene3D" id="3.30.1490.20">
    <property type="entry name" value="ATP-grasp fold, A domain"/>
    <property type="match status" value="1"/>
</dbReference>
<feature type="domain" description="PEP-utilising enzyme C-terminal" evidence="18">
    <location>
        <begin position="481"/>
        <end position="781"/>
    </location>
</feature>
<evidence type="ECO:0000256" key="8">
    <source>
        <dbReference type="ARBA" id="ARBA00022723"/>
    </source>
</evidence>
<dbReference type="Pfam" id="PF01326">
    <property type="entry name" value="PPDK_N"/>
    <property type="match status" value="1"/>
</dbReference>
<dbReference type="RefSeq" id="WP_010378656.1">
    <property type="nucleotide sequence ID" value="NZ_CP011925.1"/>
</dbReference>
<dbReference type="SUPFAM" id="SSF52009">
    <property type="entry name" value="Phosphohistidine domain"/>
    <property type="match status" value="1"/>
</dbReference>
<dbReference type="Proteomes" id="UP000016521">
    <property type="component" value="Chromosome II"/>
</dbReference>
<evidence type="ECO:0000256" key="2">
    <source>
        <dbReference type="ARBA" id="ARBA00002988"/>
    </source>
</evidence>
<feature type="domain" description="PEP-utilising enzyme mobile" evidence="16">
    <location>
        <begin position="385"/>
        <end position="455"/>
    </location>
</feature>
<dbReference type="PROSITE" id="PS00370">
    <property type="entry name" value="PEP_ENZYMES_PHOS_SITE"/>
    <property type="match status" value="1"/>
</dbReference>
<dbReference type="InterPro" id="IPR013815">
    <property type="entry name" value="ATP_grasp_subdomain_1"/>
</dbReference>
<keyword evidence="19" id="KW-0670">Pyruvate</keyword>
<dbReference type="PROSITE" id="PS00742">
    <property type="entry name" value="PEP_ENZYMES_2"/>
    <property type="match status" value="1"/>
</dbReference>
<keyword evidence="20" id="KW-1185">Reference proteome</keyword>
<evidence type="ECO:0000256" key="13">
    <source>
        <dbReference type="ARBA" id="ARBA00033470"/>
    </source>
</evidence>
<dbReference type="Pfam" id="PF00391">
    <property type="entry name" value="PEP-utilizers"/>
    <property type="match status" value="1"/>
</dbReference>
<evidence type="ECO:0000259" key="16">
    <source>
        <dbReference type="Pfam" id="PF00391"/>
    </source>
</evidence>
<proteinExistence type="inferred from homology"/>
<dbReference type="InterPro" id="IPR002192">
    <property type="entry name" value="PPDK_AMP/ATP-bd"/>
</dbReference>
<evidence type="ECO:0000313" key="19">
    <source>
        <dbReference type="EMBL" id="ATD10367.1"/>
    </source>
</evidence>
<dbReference type="EMBL" id="CP011925">
    <property type="protein sequence ID" value="ATD10367.1"/>
    <property type="molecule type" value="Genomic_DNA"/>
</dbReference>
<evidence type="ECO:0000256" key="6">
    <source>
        <dbReference type="ARBA" id="ARBA00021623"/>
    </source>
</evidence>
<evidence type="ECO:0000256" key="7">
    <source>
        <dbReference type="ARBA" id="ARBA00022679"/>
    </source>
</evidence>
<keyword evidence="10 15" id="KW-0418">Kinase</keyword>
<evidence type="ECO:0000256" key="4">
    <source>
        <dbReference type="ARBA" id="ARBA00007837"/>
    </source>
</evidence>
<dbReference type="Gene3D" id="3.50.30.10">
    <property type="entry name" value="Phosphohistidine domain"/>
    <property type="match status" value="1"/>
</dbReference>
<dbReference type="InterPro" id="IPR008279">
    <property type="entry name" value="PEP-util_enz_mobile_dom"/>
</dbReference>
<dbReference type="Gene3D" id="3.20.20.60">
    <property type="entry name" value="Phosphoenolpyruvate-binding domains"/>
    <property type="match status" value="1"/>
</dbReference>
<evidence type="ECO:0000256" key="15">
    <source>
        <dbReference type="PIRNR" id="PIRNR000854"/>
    </source>
</evidence>
<evidence type="ECO:0000256" key="1">
    <source>
        <dbReference type="ARBA" id="ARBA00001946"/>
    </source>
</evidence>
<protein>
    <recommendedName>
        <fullName evidence="6 15">Phosphoenolpyruvate synthase</fullName>
        <shortName evidence="15">PEP synthase</shortName>
        <ecNumber evidence="5 15">2.7.9.2</ecNumber>
    </recommendedName>
    <alternativeName>
        <fullName evidence="13 15">Pyruvate, water dikinase</fullName>
    </alternativeName>
</protein>
<dbReference type="SUPFAM" id="SSF51621">
    <property type="entry name" value="Phosphoenolpyruvate/pyruvate domain"/>
    <property type="match status" value="1"/>
</dbReference>
<dbReference type="InterPro" id="IPR036637">
    <property type="entry name" value="Phosphohistidine_dom_sf"/>
</dbReference>
<dbReference type="PANTHER" id="PTHR43030:SF1">
    <property type="entry name" value="PHOSPHOENOLPYRUVATE SYNTHASE"/>
    <property type="match status" value="1"/>
</dbReference>
<comment type="pathway">
    <text evidence="3 15">Carbohydrate biosynthesis; gluconeogenesis.</text>
</comment>
<dbReference type="InterPro" id="IPR000121">
    <property type="entry name" value="PEP_util_C"/>
</dbReference>
<evidence type="ECO:0000256" key="14">
    <source>
        <dbReference type="ARBA" id="ARBA00047700"/>
    </source>
</evidence>
<dbReference type="Pfam" id="PF02896">
    <property type="entry name" value="PEP-utilizers_C"/>
    <property type="match status" value="1"/>
</dbReference>
<dbReference type="InterPro" id="IPR006319">
    <property type="entry name" value="PEP_synth"/>
</dbReference>
<dbReference type="PIRSF" id="PIRSF000854">
    <property type="entry name" value="PEP_synthase"/>
    <property type="match status" value="1"/>
</dbReference>
<dbReference type="InterPro" id="IPR018274">
    <property type="entry name" value="PEP_util_AS"/>
</dbReference>
<evidence type="ECO:0000256" key="3">
    <source>
        <dbReference type="ARBA" id="ARBA00004742"/>
    </source>
</evidence>
<organism evidence="19 20">
    <name type="scientific">Pseudoalteromonas piscicida</name>
    <dbReference type="NCBI Taxonomy" id="43662"/>
    <lineage>
        <taxon>Bacteria</taxon>
        <taxon>Pseudomonadati</taxon>
        <taxon>Pseudomonadota</taxon>
        <taxon>Gammaproteobacteria</taxon>
        <taxon>Alteromonadales</taxon>
        <taxon>Pseudoalteromonadaceae</taxon>
        <taxon>Pseudoalteromonas</taxon>
    </lineage>
</organism>
<evidence type="ECO:0000259" key="18">
    <source>
        <dbReference type="Pfam" id="PF02896"/>
    </source>
</evidence>
<keyword evidence="8 15" id="KW-0479">Metal-binding</keyword>
<name>A0ABM6NP71_PSEO7</name>
<dbReference type="PRINTS" id="PR01736">
    <property type="entry name" value="PHPHTRNFRASE"/>
</dbReference>
<keyword evidence="12 15" id="KW-0460">Magnesium</keyword>
<gene>
    <name evidence="19" type="primary">pps</name>
    <name evidence="19" type="ORF">PPIS_b1383</name>
</gene>
<comment type="cofactor">
    <cofactor evidence="1 15">
        <name>Mg(2+)</name>
        <dbReference type="ChEBI" id="CHEBI:18420"/>
    </cofactor>
</comment>
<sequence>MQDYVLWYQELGMQDVPRVGGKNASLGEMISNLANAGVQVPGGFATTADAFNEFLEQSGLNEKIHSILDTLDVDDVNELAKVGAQIRQWVIDTPFQPELDKAIREAYSQLHGDASQDVSFAVRSSATAEDMPDASFAGQQETFLNVRGIDAVMVAIKHVFASLFNDRAISYRVHQGYDHRGVALSAGIQRMVRSDKASSGVMFSIDTESGFEDVVFVTSSYGLGEMVVQGAVNPDEFYVHKQTLAKAKPAVLKRNIGSKAIQMIYSSDESHGKQVEIVDVDSALSNQFSITDAEVEELAKQAVIIEKHYGRPMDIEWAKDGNDGKLYIVQARPETVRSNEDANVMERFQLKSKSEVIVEGRAIGHKIGSGVVKVLSSIDQMDSVKQGDVLVTDMTDPDWEPIMKRASAIVTNRGGRTCHAAIIARELGIPAVVGCGNATDLITNGDTVTVSCAEGDTGYIYKGELEFDVISSRIDSMPAIPMKIMMNVGNPDRAFDFAKLPHAGIGLARLEFIINRMIGIHPKALLHFDKQDAELQAEIKELIAGYESPVEFYISKLVEGISTLGAAFAPERVIVRMSDFKSNEYANLVGGQQYEPEEENPMIGFRGASRYISEDFRECFALECEAIKRVRNEMDLTNVEIMIPFVRTLEEAAQVIEILEAHGLKRGENGLKVIMMCELPSNCLLAEEFLEYFDGFSIGSNDLTQLTLGLDRDSGLIAHLFDERNPAIKKLLSMAIQTAKAKGKYVGICGQGPSDHEDFAAWLVEEGIDSVSLNPDTVLETWLYLAEKFTK</sequence>
<comment type="catalytic activity">
    <reaction evidence="14 15">
        <text>pyruvate + ATP + H2O = phosphoenolpyruvate + AMP + phosphate + 2 H(+)</text>
        <dbReference type="Rhea" id="RHEA:11364"/>
        <dbReference type="ChEBI" id="CHEBI:15361"/>
        <dbReference type="ChEBI" id="CHEBI:15377"/>
        <dbReference type="ChEBI" id="CHEBI:15378"/>
        <dbReference type="ChEBI" id="CHEBI:30616"/>
        <dbReference type="ChEBI" id="CHEBI:43474"/>
        <dbReference type="ChEBI" id="CHEBI:58702"/>
        <dbReference type="ChEBI" id="CHEBI:456215"/>
        <dbReference type="EC" id="2.7.9.2"/>
    </reaction>
</comment>